<name>A0A8G2CPF1_ACIRU</name>
<dbReference type="PANTHER" id="PTHR35563:SF2">
    <property type="entry name" value="BARREL METAL-DEPENDENT HYDROLASE, PUTATIVE (AFU_ORTHOLOGUE AFUA_1G16240)-RELATED"/>
    <property type="match status" value="1"/>
</dbReference>
<dbReference type="InterPro" id="IPR006680">
    <property type="entry name" value="Amidohydro-rel"/>
</dbReference>
<reference evidence="2 3" key="1">
    <citation type="submission" date="2017-01" db="EMBL/GenBank/DDBJ databases">
        <authorList>
            <person name="Varghese N."/>
            <person name="Submissions S."/>
        </authorList>
    </citation>
    <scope>NUCLEOTIDE SEQUENCE [LARGE SCALE GENOMIC DNA]</scope>
    <source>
        <strain evidence="2 3">ATCC 35905</strain>
    </source>
</reference>
<accession>A0A8G2CPF1</accession>
<keyword evidence="2" id="KW-0378">Hydrolase</keyword>
<dbReference type="OrthoDB" id="9787654at2"/>
<proteinExistence type="predicted"/>
<organism evidence="2 3">
    <name type="scientific">Acidiphilium rubrum</name>
    <dbReference type="NCBI Taxonomy" id="526"/>
    <lineage>
        <taxon>Bacteria</taxon>
        <taxon>Pseudomonadati</taxon>
        <taxon>Pseudomonadota</taxon>
        <taxon>Alphaproteobacteria</taxon>
        <taxon>Acetobacterales</taxon>
        <taxon>Acidocellaceae</taxon>
        <taxon>Acidiphilium</taxon>
    </lineage>
</organism>
<dbReference type="Pfam" id="PF04909">
    <property type="entry name" value="Amidohydro_2"/>
    <property type="match status" value="1"/>
</dbReference>
<comment type="caution">
    <text evidence="2">The sequence shown here is derived from an EMBL/GenBank/DDBJ whole genome shotgun (WGS) entry which is preliminary data.</text>
</comment>
<dbReference type="InterPro" id="IPR032466">
    <property type="entry name" value="Metal_Hydrolase"/>
</dbReference>
<dbReference type="AlphaFoldDB" id="A0A8G2CPF1"/>
<dbReference type="Proteomes" id="UP000186308">
    <property type="component" value="Unassembled WGS sequence"/>
</dbReference>
<feature type="domain" description="Amidohydrolase-related" evidence="1">
    <location>
        <begin position="25"/>
        <end position="281"/>
    </location>
</feature>
<sequence>MTRECPGPDPSPHGPKSFKVPAKAVDTHAHVLGPPPYIEGRSYTAPPAPPAAYLNMLDATGMAYGVLVQASVHGVDNSLLLETLAAHPDRLRGIAVAPPELPARDWQQMHDAGIRGLRINTLYGGGFGFDALDRFEAICLDHSWHLQFLTDARALAPLATRISRLKVPAVIDHMGHFPAADGIASPAAKLMIQLLKDGAWSKLSGAYRLASPPYAETIPLAQALVAAAPERCVWGSDWPHVANHDAMPNIGALLDLLTMWVPDAVQRDAVLTTNAHRLYGF</sequence>
<dbReference type="Gene3D" id="3.20.20.140">
    <property type="entry name" value="Metal-dependent hydrolases"/>
    <property type="match status" value="1"/>
</dbReference>
<keyword evidence="3" id="KW-1185">Reference proteome</keyword>
<dbReference type="EMBL" id="FTNE01000032">
    <property type="protein sequence ID" value="SIR43067.1"/>
    <property type="molecule type" value="Genomic_DNA"/>
</dbReference>
<evidence type="ECO:0000313" key="2">
    <source>
        <dbReference type="EMBL" id="SIR43067.1"/>
    </source>
</evidence>
<evidence type="ECO:0000259" key="1">
    <source>
        <dbReference type="Pfam" id="PF04909"/>
    </source>
</evidence>
<gene>
    <name evidence="2" type="ORF">SAMN05421828_1326</name>
</gene>
<dbReference type="InterPro" id="IPR052358">
    <property type="entry name" value="Aro_Compnd_Degr_Hydrolases"/>
</dbReference>
<dbReference type="RefSeq" id="WP_035228930.1">
    <property type="nucleotide sequence ID" value="NZ_FTNE01000032.1"/>
</dbReference>
<protein>
    <submittedName>
        <fullName evidence="2">Predicted metal-dependent hydrolase, TIM-barrel fold</fullName>
    </submittedName>
</protein>
<dbReference type="PANTHER" id="PTHR35563">
    <property type="entry name" value="BARREL METAL-DEPENDENT HYDROLASE, PUTATIVE (AFU_ORTHOLOGUE AFUA_1G16240)-RELATED"/>
    <property type="match status" value="1"/>
</dbReference>
<dbReference type="GO" id="GO:0016787">
    <property type="term" value="F:hydrolase activity"/>
    <property type="evidence" value="ECO:0007669"/>
    <property type="project" value="UniProtKB-KW"/>
</dbReference>
<dbReference type="SUPFAM" id="SSF51556">
    <property type="entry name" value="Metallo-dependent hydrolases"/>
    <property type="match status" value="1"/>
</dbReference>
<evidence type="ECO:0000313" key="3">
    <source>
        <dbReference type="Proteomes" id="UP000186308"/>
    </source>
</evidence>